<evidence type="ECO:0000313" key="1">
    <source>
        <dbReference type="EMBL" id="GFS94264.1"/>
    </source>
</evidence>
<evidence type="ECO:0000313" key="2">
    <source>
        <dbReference type="Proteomes" id="UP000887013"/>
    </source>
</evidence>
<protein>
    <submittedName>
        <fullName evidence="1">Uncharacterized protein</fullName>
    </submittedName>
</protein>
<dbReference type="AlphaFoldDB" id="A0A8X6N558"/>
<reference evidence="1" key="1">
    <citation type="submission" date="2020-08" db="EMBL/GenBank/DDBJ databases">
        <title>Multicomponent nature underlies the extraordinary mechanical properties of spider dragline silk.</title>
        <authorList>
            <person name="Kono N."/>
            <person name="Nakamura H."/>
            <person name="Mori M."/>
            <person name="Yoshida Y."/>
            <person name="Ohtoshi R."/>
            <person name="Malay A.D."/>
            <person name="Moran D.A.P."/>
            <person name="Tomita M."/>
            <person name="Numata K."/>
            <person name="Arakawa K."/>
        </authorList>
    </citation>
    <scope>NUCLEOTIDE SEQUENCE</scope>
</reference>
<keyword evidence="2" id="KW-1185">Reference proteome</keyword>
<sequence length="100" mass="11739">MLLMISSAKCLRWLETKCFLMTGKLKYTRESPSDGYKLQCREESSTYPVRKFSDLTWLKGLFFFKCLPVYPVIQVLRRLVLLAEARKFVKVFDQSSLSTK</sequence>
<proteinExistence type="predicted"/>
<organism evidence="1 2">
    <name type="scientific">Nephila pilipes</name>
    <name type="common">Giant wood spider</name>
    <name type="synonym">Nephila maculata</name>
    <dbReference type="NCBI Taxonomy" id="299642"/>
    <lineage>
        <taxon>Eukaryota</taxon>
        <taxon>Metazoa</taxon>
        <taxon>Ecdysozoa</taxon>
        <taxon>Arthropoda</taxon>
        <taxon>Chelicerata</taxon>
        <taxon>Arachnida</taxon>
        <taxon>Araneae</taxon>
        <taxon>Araneomorphae</taxon>
        <taxon>Entelegynae</taxon>
        <taxon>Araneoidea</taxon>
        <taxon>Nephilidae</taxon>
        <taxon>Nephila</taxon>
    </lineage>
</organism>
<name>A0A8X6N558_NEPPI</name>
<gene>
    <name evidence="1" type="ORF">NPIL_466571</name>
</gene>
<comment type="caution">
    <text evidence="1">The sequence shown here is derived from an EMBL/GenBank/DDBJ whole genome shotgun (WGS) entry which is preliminary data.</text>
</comment>
<accession>A0A8X6N558</accession>
<dbReference type="EMBL" id="BMAW01054064">
    <property type="protein sequence ID" value="GFS94264.1"/>
    <property type="molecule type" value="Genomic_DNA"/>
</dbReference>
<dbReference type="Proteomes" id="UP000887013">
    <property type="component" value="Unassembled WGS sequence"/>
</dbReference>